<organism evidence="2 3">
    <name type="scientific">Mucuna pruriens</name>
    <name type="common">Velvet bean</name>
    <name type="synonym">Dolichos pruriens</name>
    <dbReference type="NCBI Taxonomy" id="157652"/>
    <lineage>
        <taxon>Eukaryota</taxon>
        <taxon>Viridiplantae</taxon>
        <taxon>Streptophyta</taxon>
        <taxon>Embryophyta</taxon>
        <taxon>Tracheophyta</taxon>
        <taxon>Spermatophyta</taxon>
        <taxon>Magnoliopsida</taxon>
        <taxon>eudicotyledons</taxon>
        <taxon>Gunneridae</taxon>
        <taxon>Pentapetalae</taxon>
        <taxon>rosids</taxon>
        <taxon>fabids</taxon>
        <taxon>Fabales</taxon>
        <taxon>Fabaceae</taxon>
        <taxon>Papilionoideae</taxon>
        <taxon>50 kb inversion clade</taxon>
        <taxon>NPAAA clade</taxon>
        <taxon>indigoferoid/millettioid clade</taxon>
        <taxon>Phaseoleae</taxon>
        <taxon>Mucuna</taxon>
    </lineage>
</organism>
<dbReference type="EMBL" id="QJKJ01004053">
    <property type="protein sequence ID" value="RDX95746.1"/>
    <property type="molecule type" value="Genomic_DNA"/>
</dbReference>
<keyword evidence="1" id="KW-0175">Coiled coil</keyword>
<name>A0A371GZ71_MUCPR</name>
<dbReference type="AlphaFoldDB" id="A0A371GZ71"/>
<gene>
    <name evidence="2" type="ORF">CR513_21689</name>
</gene>
<evidence type="ECO:0000313" key="2">
    <source>
        <dbReference type="EMBL" id="RDX95746.1"/>
    </source>
</evidence>
<comment type="caution">
    <text evidence="2">The sequence shown here is derived from an EMBL/GenBank/DDBJ whole genome shotgun (WGS) entry which is preliminary data.</text>
</comment>
<reference evidence="2" key="1">
    <citation type="submission" date="2018-05" db="EMBL/GenBank/DDBJ databases">
        <title>Draft genome of Mucuna pruriens seed.</title>
        <authorList>
            <person name="Nnadi N.E."/>
            <person name="Vos R."/>
            <person name="Hasami M.H."/>
            <person name="Devisetty U.K."/>
            <person name="Aguiy J.C."/>
        </authorList>
    </citation>
    <scope>NUCLEOTIDE SEQUENCE [LARGE SCALE GENOMIC DNA]</scope>
    <source>
        <strain evidence="2">JCA_2017</strain>
    </source>
</reference>
<feature type="coiled-coil region" evidence="1">
    <location>
        <begin position="110"/>
        <end position="151"/>
    </location>
</feature>
<protein>
    <submittedName>
        <fullName evidence="2">Uncharacterized protein</fullName>
    </submittedName>
</protein>
<dbReference type="Proteomes" id="UP000257109">
    <property type="component" value="Unassembled WGS sequence"/>
</dbReference>
<sequence>MVLPSLEEAVTLFGYKRESILGESITLGRMSSGKDQNEGCEVVGPRPTTKSTFLTFSDPNLKSWRTKQPVYEDCQKGSGKNLTPRKGASPEVEGWFRTAAREKCLRELERDQALLEKEELIAALADARLKEDDARDHLHQLQERITLLEEDVAKGKLHNKHLEKQRRQGLVELTDERRKVADLGLRADAVVQRSRREGGIGGPRRSQVLEG</sequence>
<accession>A0A371GZ71</accession>
<evidence type="ECO:0000256" key="1">
    <source>
        <dbReference type="SAM" id="Coils"/>
    </source>
</evidence>
<keyword evidence="3" id="KW-1185">Reference proteome</keyword>
<proteinExistence type="predicted"/>
<evidence type="ECO:0000313" key="3">
    <source>
        <dbReference type="Proteomes" id="UP000257109"/>
    </source>
</evidence>
<feature type="non-terminal residue" evidence="2">
    <location>
        <position position="1"/>
    </location>
</feature>